<reference evidence="1" key="1">
    <citation type="submission" date="2022-10" db="EMBL/GenBank/DDBJ databases">
        <title>Chitiniphilus purpureus sp. nov., a novel chitin-degrading bacterium isolated from crawfish pond sediment.</title>
        <authorList>
            <person name="Li K."/>
        </authorList>
    </citation>
    <scope>NUCLEOTIDE SEQUENCE</scope>
    <source>
        <strain evidence="1">CD1</strain>
    </source>
</reference>
<dbReference type="NCBIfam" id="TIGR02523">
    <property type="entry name" value="type_IV_pilV"/>
    <property type="match status" value="1"/>
</dbReference>
<organism evidence="1 2">
    <name type="scientific">Chitiniphilus purpureus</name>
    <dbReference type="NCBI Taxonomy" id="2981137"/>
    <lineage>
        <taxon>Bacteria</taxon>
        <taxon>Pseudomonadati</taxon>
        <taxon>Pseudomonadota</taxon>
        <taxon>Betaproteobacteria</taxon>
        <taxon>Neisseriales</taxon>
        <taxon>Chitinibacteraceae</taxon>
        <taxon>Chitiniphilus</taxon>
    </lineage>
</organism>
<name>A0ABY6DRE0_9NEIS</name>
<proteinExistence type="predicted"/>
<gene>
    <name evidence="1" type="primary">pilV</name>
    <name evidence="1" type="ORF">N8I74_01155</name>
</gene>
<evidence type="ECO:0000313" key="2">
    <source>
        <dbReference type="Proteomes" id="UP001061302"/>
    </source>
</evidence>
<protein>
    <submittedName>
        <fullName evidence="1">Type IV pilus modification protein PilV</fullName>
    </submittedName>
</protein>
<dbReference type="RefSeq" id="WP_263125082.1">
    <property type="nucleotide sequence ID" value="NZ_CP106753.1"/>
</dbReference>
<sequence length="235" mass="24167">MRTNQLGIIMIEVLVSLAVLALGILGLASLQVYSLKNSQSAYSRSIASDLANDLADRIRANRSPRRSESDGGAAAYDENGAVIPLAPDYARLICAVDASAAGAITCSWPSGFTQPANTAGAALAAQDLAAWKNLVAASLPAGSEGGGVICRDNNLNNDPKNTPGAGTYTSKPVAPDHANFASLTGCLAPGSAGYATAPYVVKIWWQENVSSVERGDASSVNAKQQATLSLFSTPI</sequence>
<dbReference type="InterPro" id="IPR013362">
    <property type="entry name" value="Pilus_4_PilV"/>
</dbReference>
<dbReference type="EMBL" id="CP106753">
    <property type="protein sequence ID" value="UXY15651.1"/>
    <property type="molecule type" value="Genomic_DNA"/>
</dbReference>
<dbReference type="Proteomes" id="UP001061302">
    <property type="component" value="Chromosome"/>
</dbReference>
<keyword evidence="2" id="KW-1185">Reference proteome</keyword>
<accession>A0ABY6DRE0</accession>
<evidence type="ECO:0000313" key="1">
    <source>
        <dbReference type="EMBL" id="UXY15651.1"/>
    </source>
</evidence>